<dbReference type="WBParaSite" id="GPUH_0001048301-mRNA-1">
    <property type="protein sequence ID" value="GPUH_0001048301-mRNA-1"/>
    <property type="gene ID" value="GPUH_0001048301"/>
</dbReference>
<name>A0A183DP29_9BILA</name>
<dbReference type="AlphaFoldDB" id="A0A183DP29"/>
<evidence type="ECO:0000313" key="1">
    <source>
        <dbReference type="EMBL" id="VDN17487.1"/>
    </source>
</evidence>
<reference evidence="1 2" key="2">
    <citation type="submission" date="2018-11" db="EMBL/GenBank/DDBJ databases">
        <authorList>
            <consortium name="Pathogen Informatics"/>
        </authorList>
    </citation>
    <scope>NUCLEOTIDE SEQUENCE [LARGE SCALE GENOMIC DNA]</scope>
</reference>
<organism evidence="3">
    <name type="scientific">Gongylonema pulchrum</name>
    <dbReference type="NCBI Taxonomy" id="637853"/>
    <lineage>
        <taxon>Eukaryota</taxon>
        <taxon>Metazoa</taxon>
        <taxon>Ecdysozoa</taxon>
        <taxon>Nematoda</taxon>
        <taxon>Chromadorea</taxon>
        <taxon>Rhabditida</taxon>
        <taxon>Spirurina</taxon>
        <taxon>Spiruromorpha</taxon>
        <taxon>Spiruroidea</taxon>
        <taxon>Gongylonematidae</taxon>
        <taxon>Gongylonema</taxon>
    </lineage>
</organism>
<dbReference type="Proteomes" id="UP000271098">
    <property type="component" value="Unassembled WGS sequence"/>
</dbReference>
<gene>
    <name evidence="1" type="ORF">GPUH_LOCUS10470</name>
</gene>
<proteinExistence type="predicted"/>
<evidence type="ECO:0000313" key="3">
    <source>
        <dbReference type="WBParaSite" id="GPUH_0001048301-mRNA-1"/>
    </source>
</evidence>
<keyword evidence="2" id="KW-1185">Reference proteome</keyword>
<protein>
    <submittedName>
        <fullName evidence="3">Ovule protein</fullName>
    </submittedName>
</protein>
<accession>A0A183DP29</accession>
<dbReference type="EMBL" id="UYRT01077990">
    <property type="protein sequence ID" value="VDN17487.1"/>
    <property type="molecule type" value="Genomic_DNA"/>
</dbReference>
<sequence length="68" mass="8077">MERKELLEPCFVVNNDNTRGTNEQTSDICAYVTCIKKYYKKRQAPPRRFKVRSFCPSVVVSATRRYRK</sequence>
<evidence type="ECO:0000313" key="2">
    <source>
        <dbReference type="Proteomes" id="UP000271098"/>
    </source>
</evidence>
<reference evidence="3" key="1">
    <citation type="submission" date="2016-06" db="UniProtKB">
        <authorList>
            <consortium name="WormBaseParasite"/>
        </authorList>
    </citation>
    <scope>IDENTIFICATION</scope>
</reference>